<dbReference type="InterPro" id="IPR016187">
    <property type="entry name" value="CTDL_fold"/>
</dbReference>
<reference evidence="2 3" key="1">
    <citation type="submission" date="2021-03" db="EMBL/GenBank/DDBJ databases">
        <title>Enterococcal diversity collection.</title>
        <authorList>
            <person name="Gilmore M.S."/>
            <person name="Schwartzman J."/>
            <person name="Van Tyne D."/>
            <person name="Martin M."/>
            <person name="Earl A.M."/>
            <person name="Manson A.L."/>
            <person name="Straub T."/>
            <person name="Salamzade R."/>
            <person name="Saavedra J."/>
            <person name="Lebreton F."/>
            <person name="Prichula J."/>
            <person name="Schaufler K."/>
            <person name="Gaca A."/>
            <person name="Sgardioli B."/>
            <person name="Wagenaar J."/>
            <person name="Strong T."/>
        </authorList>
    </citation>
    <scope>NUCLEOTIDE SEQUENCE [LARGE SCALE GENOMIC DNA]</scope>
    <source>
        <strain evidence="2 3">DIV0080</strain>
    </source>
</reference>
<dbReference type="Proteomes" id="UP000664857">
    <property type="component" value="Unassembled WGS sequence"/>
</dbReference>
<gene>
    <name evidence="2" type="ORF">DOK76_11925</name>
</gene>
<comment type="caution">
    <text evidence="2">The sequence shown here is derived from an EMBL/GenBank/DDBJ whole genome shotgun (WGS) entry which is preliminary data.</text>
</comment>
<sequence>MVKIPSGIYKIGTNGSDGFSSDKEGPQVEIALEAFEIDVTTVTNEAFKEFIEATGYQTEAEVFGWSYVFHYFLTMEEKLRATEMPGLNWWLAVKGANWRHPEGHNSTIFERMAYPVVHVSRNDALAYCEWSGTRLPTEAEWEVAAKGGTSYEKYPWGENFLVENTHQCNIWQGDFPLTNTLDDGFASTAPATYYEPNGYGIYQMIGNVWEWCLNPQGIDLNEFQTKDSTYFNRHFNQISQDSFAIRGGSFLCHESYCKRYRIAARNGNTGDSSSNNMGFRTVRSL</sequence>
<dbReference type="PANTHER" id="PTHR23150">
    <property type="entry name" value="SULFATASE MODIFYING FACTOR 1, 2"/>
    <property type="match status" value="1"/>
</dbReference>
<evidence type="ECO:0000313" key="2">
    <source>
        <dbReference type="EMBL" id="MBO0477784.1"/>
    </source>
</evidence>
<keyword evidence="3" id="KW-1185">Reference proteome</keyword>
<evidence type="ECO:0000313" key="3">
    <source>
        <dbReference type="Proteomes" id="UP000664857"/>
    </source>
</evidence>
<evidence type="ECO:0000259" key="1">
    <source>
        <dbReference type="Pfam" id="PF03781"/>
    </source>
</evidence>
<dbReference type="Gene3D" id="3.90.1580.10">
    <property type="entry name" value="paralog of FGE (formylglycine-generating enzyme)"/>
    <property type="match status" value="1"/>
</dbReference>
<dbReference type="PANTHER" id="PTHR23150:SF19">
    <property type="entry name" value="FORMYLGLYCINE-GENERATING ENZYME"/>
    <property type="match status" value="1"/>
</dbReference>
<dbReference type="InterPro" id="IPR042095">
    <property type="entry name" value="SUMF_sf"/>
</dbReference>
<dbReference type="RefSeq" id="WP_206968134.1">
    <property type="nucleotide sequence ID" value="NZ_JAFLVX010000035.1"/>
</dbReference>
<proteinExistence type="predicted"/>
<dbReference type="InterPro" id="IPR051043">
    <property type="entry name" value="Sulfatase_Mod_Factor_Kinase"/>
</dbReference>
<dbReference type="SUPFAM" id="SSF56436">
    <property type="entry name" value="C-type lectin-like"/>
    <property type="match status" value="1"/>
</dbReference>
<dbReference type="EMBL" id="JAFLVX010000035">
    <property type="protein sequence ID" value="MBO0477784.1"/>
    <property type="molecule type" value="Genomic_DNA"/>
</dbReference>
<dbReference type="Pfam" id="PF03781">
    <property type="entry name" value="FGE-sulfatase"/>
    <property type="match status" value="1"/>
</dbReference>
<feature type="domain" description="Sulfatase-modifying factor enzyme-like" evidence="1">
    <location>
        <begin position="1"/>
        <end position="283"/>
    </location>
</feature>
<name>A0ABS3HVM4_9ENTE</name>
<accession>A0ABS3HVM4</accession>
<protein>
    <submittedName>
        <fullName evidence="2">Formylglycine-generating enzyme family protein</fullName>
    </submittedName>
</protein>
<organism evidence="2 3">
    <name type="scientific">Candidatus Vagococcus giribetii</name>
    <dbReference type="NCBI Taxonomy" id="2230876"/>
    <lineage>
        <taxon>Bacteria</taxon>
        <taxon>Bacillati</taxon>
        <taxon>Bacillota</taxon>
        <taxon>Bacilli</taxon>
        <taxon>Lactobacillales</taxon>
        <taxon>Enterococcaceae</taxon>
        <taxon>Vagococcus</taxon>
    </lineage>
</organism>
<dbReference type="InterPro" id="IPR005532">
    <property type="entry name" value="SUMF_dom"/>
</dbReference>